<proteinExistence type="predicted"/>
<sequence>MKSNVKLEQLQLMQHIDNNVAILLYDRSVVSDGNVQIFITNDSLNKWLAENSDYVKENKVTYYADRLGKAVDYVIQNDNVKGLIIEGLSSVSLYITHEDLQPLKDLVDSFCIMYACVCNKINNEKAAKLMANKQIFFLGNMPTFKKDSEFGIQTLKRSKDGKEYESISVFLTEEQAEKYNATKSPVSKCRLSDLARLYKGMFNFIIEPHCNYWVEFTAEEIL</sequence>
<keyword evidence="2" id="KW-1185">Reference proteome</keyword>
<dbReference type="EMBL" id="BROD01000001">
    <property type="protein sequence ID" value="GKX65936.1"/>
    <property type="molecule type" value="Genomic_DNA"/>
</dbReference>
<name>A0ACB5RA71_9CLOT</name>
<gene>
    <name evidence="1" type="ORF">rsdtw13_11940</name>
</gene>
<organism evidence="1 2">
    <name type="scientific">Inconstantimicrobium mannanitabidum</name>
    <dbReference type="NCBI Taxonomy" id="1604901"/>
    <lineage>
        <taxon>Bacteria</taxon>
        <taxon>Bacillati</taxon>
        <taxon>Bacillota</taxon>
        <taxon>Clostridia</taxon>
        <taxon>Eubacteriales</taxon>
        <taxon>Clostridiaceae</taxon>
        <taxon>Inconstantimicrobium</taxon>
    </lineage>
</organism>
<evidence type="ECO:0000313" key="2">
    <source>
        <dbReference type="Proteomes" id="UP001058074"/>
    </source>
</evidence>
<accession>A0ACB5RA71</accession>
<evidence type="ECO:0000313" key="1">
    <source>
        <dbReference type="EMBL" id="GKX65936.1"/>
    </source>
</evidence>
<dbReference type="Proteomes" id="UP001058074">
    <property type="component" value="Unassembled WGS sequence"/>
</dbReference>
<protein>
    <submittedName>
        <fullName evidence="1">Uncharacterized protein</fullName>
    </submittedName>
</protein>
<comment type="caution">
    <text evidence="1">The sequence shown here is derived from an EMBL/GenBank/DDBJ whole genome shotgun (WGS) entry which is preliminary data.</text>
</comment>
<reference evidence="1" key="1">
    <citation type="journal article" date="2025" name="Int. J. Syst. Evol. Microbiol.">
        <title>Inconstantimicrobium mannanitabidum sp. nov., a novel member of the family Clostridiaceae isolated from anoxic soil under the treatment of reductive soil disinfestation.</title>
        <authorList>
            <person name="Ueki A."/>
            <person name="Tonouchi A."/>
            <person name="Honma S."/>
            <person name="Kaku N."/>
            <person name="Ueki K."/>
        </authorList>
    </citation>
    <scope>NUCLEOTIDE SEQUENCE</scope>
    <source>
        <strain evidence="1">TW13</strain>
    </source>
</reference>